<gene>
    <name evidence="11" type="ORF">HP555_11960</name>
</gene>
<dbReference type="SMART" id="SM00893">
    <property type="entry name" value="ETF"/>
    <property type="match status" value="1"/>
</dbReference>
<evidence type="ECO:0000256" key="8">
    <source>
        <dbReference type="ARBA" id="ARBA00023014"/>
    </source>
</evidence>
<feature type="binding site" evidence="9">
    <location>
        <begin position="309"/>
        <end position="310"/>
    </location>
    <ligand>
        <name>FAD</name>
        <dbReference type="ChEBI" id="CHEBI:57692"/>
    </ligand>
</feature>
<keyword evidence="8" id="KW-0411">Iron-sulfur</keyword>
<evidence type="ECO:0000256" key="2">
    <source>
        <dbReference type="ARBA" id="ARBA00022448"/>
    </source>
</evidence>
<dbReference type="InterPro" id="IPR018206">
    <property type="entry name" value="ETF_asu_C_CS"/>
</dbReference>
<dbReference type="InterPro" id="IPR014729">
    <property type="entry name" value="Rossmann-like_a/b/a_fold"/>
</dbReference>
<dbReference type="EMBL" id="CP054140">
    <property type="protein sequence ID" value="QQG66530.1"/>
    <property type="molecule type" value="Genomic_DNA"/>
</dbReference>
<dbReference type="InterPro" id="IPR029035">
    <property type="entry name" value="DHS-like_NAD/FAD-binding_dom"/>
</dbReference>
<evidence type="ECO:0000256" key="1">
    <source>
        <dbReference type="ARBA" id="ARBA00005817"/>
    </source>
</evidence>
<dbReference type="PIRSF" id="PIRSF000089">
    <property type="entry name" value="Electra_flavoP_a"/>
    <property type="match status" value="1"/>
</dbReference>
<keyword evidence="4" id="KW-0479">Metal-binding</keyword>
<comment type="cofactor">
    <cofactor evidence="9">
        <name>FAD</name>
        <dbReference type="ChEBI" id="CHEBI:57692"/>
    </cofactor>
    <text evidence="9">Binds 1 FAD per dimer.</text>
</comment>
<dbReference type="SUPFAM" id="SSF52467">
    <property type="entry name" value="DHS-like NAD/FAD-binding domain"/>
    <property type="match status" value="1"/>
</dbReference>
<dbReference type="PROSITE" id="PS00696">
    <property type="entry name" value="ETF_ALPHA"/>
    <property type="match status" value="1"/>
</dbReference>
<dbReference type="Pfam" id="PF01012">
    <property type="entry name" value="ETF"/>
    <property type="match status" value="1"/>
</dbReference>
<dbReference type="GO" id="GO:0009055">
    <property type="term" value="F:electron transfer activity"/>
    <property type="evidence" value="ECO:0007669"/>
    <property type="project" value="InterPro"/>
</dbReference>
<dbReference type="InterPro" id="IPR017896">
    <property type="entry name" value="4Fe4S_Fe-S-bd"/>
</dbReference>
<dbReference type="RefSeq" id="WP_199262808.1">
    <property type="nucleotide sequence ID" value="NZ_CP054140.1"/>
</dbReference>
<dbReference type="Gene3D" id="3.30.70.20">
    <property type="match status" value="1"/>
</dbReference>
<comment type="similarity">
    <text evidence="1">Belongs to the ETF alpha-subunit/FixB family.</text>
</comment>
<feature type="binding site" evidence="9">
    <location>
        <position position="361"/>
    </location>
    <ligand>
        <name>FAD</name>
        <dbReference type="ChEBI" id="CHEBI:57692"/>
    </ligand>
</feature>
<evidence type="ECO:0000259" key="10">
    <source>
        <dbReference type="PROSITE" id="PS51379"/>
    </source>
</evidence>
<dbReference type="GO" id="GO:0033539">
    <property type="term" value="P:fatty acid beta-oxidation using acyl-CoA dehydrogenase"/>
    <property type="evidence" value="ECO:0007669"/>
    <property type="project" value="TreeGrafter"/>
</dbReference>
<dbReference type="InterPro" id="IPR017900">
    <property type="entry name" value="4Fe4S_Fe_S_CS"/>
</dbReference>
<keyword evidence="5 9" id="KW-0274">FAD</keyword>
<feature type="binding site" evidence="9">
    <location>
        <begin position="323"/>
        <end position="327"/>
    </location>
    <ligand>
        <name>FAD</name>
        <dbReference type="ChEBI" id="CHEBI:57692"/>
    </ligand>
</feature>
<dbReference type="Pfam" id="PF00037">
    <property type="entry name" value="Fer4"/>
    <property type="match status" value="1"/>
</dbReference>
<feature type="binding site" evidence="9">
    <location>
        <position position="284"/>
    </location>
    <ligand>
        <name>FAD</name>
        <dbReference type="ChEBI" id="CHEBI:57692"/>
    </ligand>
</feature>
<evidence type="ECO:0000313" key="12">
    <source>
        <dbReference type="Proteomes" id="UP000596092"/>
    </source>
</evidence>
<dbReference type="Gene3D" id="3.40.50.620">
    <property type="entry name" value="HUPs"/>
    <property type="match status" value="1"/>
</dbReference>
<reference evidence="11 12" key="1">
    <citation type="submission" date="2020-05" db="EMBL/GenBank/DDBJ databases">
        <title>Complete genome of Desulfobulbus oligotrophicus.</title>
        <authorList>
            <person name="Podar M."/>
        </authorList>
    </citation>
    <scope>NUCLEOTIDE SEQUENCE [LARGE SCALE GENOMIC DNA]</scope>
    <source>
        <strain evidence="11 12">Prop6</strain>
    </source>
</reference>
<evidence type="ECO:0000256" key="6">
    <source>
        <dbReference type="ARBA" id="ARBA00022982"/>
    </source>
</evidence>
<dbReference type="Pfam" id="PF00766">
    <property type="entry name" value="ETF_alpha"/>
    <property type="match status" value="1"/>
</dbReference>
<keyword evidence="12" id="KW-1185">Reference proteome</keyword>
<dbReference type="Pfam" id="PF12800">
    <property type="entry name" value="Fer4_4"/>
    <property type="match status" value="1"/>
</dbReference>
<dbReference type="KEGG" id="dog:HP555_11960"/>
<feature type="binding site" evidence="9">
    <location>
        <begin position="340"/>
        <end position="347"/>
    </location>
    <ligand>
        <name>FAD</name>
        <dbReference type="ChEBI" id="CHEBI:57692"/>
    </ligand>
</feature>
<organism evidence="11 12">
    <name type="scientific">Desulfobulbus oligotrophicus</name>
    <dbReference type="NCBI Taxonomy" id="1909699"/>
    <lineage>
        <taxon>Bacteria</taxon>
        <taxon>Pseudomonadati</taxon>
        <taxon>Thermodesulfobacteriota</taxon>
        <taxon>Desulfobulbia</taxon>
        <taxon>Desulfobulbales</taxon>
        <taxon>Desulfobulbaceae</taxon>
        <taxon>Desulfobulbus</taxon>
    </lineage>
</organism>
<keyword evidence="7" id="KW-0408">Iron</keyword>
<dbReference type="InterPro" id="IPR001308">
    <property type="entry name" value="ETF_a/FixB"/>
</dbReference>
<dbReference type="InterPro" id="IPR033947">
    <property type="entry name" value="ETF_alpha_N"/>
</dbReference>
<dbReference type="GO" id="GO:0046872">
    <property type="term" value="F:metal ion binding"/>
    <property type="evidence" value="ECO:0007669"/>
    <property type="project" value="UniProtKB-KW"/>
</dbReference>
<dbReference type="PROSITE" id="PS00198">
    <property type="entry name" value="4FE4S_FER_1"/>
    <property type="match status" value="1"/>
</dbReference>
<keyword evidence="6" id="KW-0249">Electron transport</keyword>
<dbReference type="InterPro" id="IPR014730">
    <property type="entry name" value="ETF_a/b_N"/>
</dbReference>
<protein>
    <submittedName>
        <fullName evidence="11">Electron transfer flavoprotein subunit alpha</fullName>
    </submittedName>
</protein>
<name>A0A7T6ARH7_9BACT</name>
<dbReference type="Proteomes" id="UP000596092">
    <property type="component" value="Chromosome"/>
</dbReference>
<dbReference type="GO" id="GO:0051536">
    <property type="term" value="F:iron-sulfur cluster binding"/>
    <property type="evidence" value="ECO:0007669"/>
    <property type="project" value="UniProtKB-KW"/>
</dbReference>
<dbReference type="InterPro" id="IPR014731">
    <property type="entry name" value="ETF_asu_C"/>
</dbReference>
<feature type="domain" description="4Fe-4S ferredoxin-type" evidence="10">
    <location>
        <begin position="1"/>
        <end position="29"/>
    </location>
</feature>
<proteinExistence type="inferred from homology"/>
<sequence length="400" mass="42604">MLIIDCEKCTACGVCETSCAFGAISVPEDCAVVNESCTLCGACVDNCPEGALHIHTIDKHPQTDISDYSGIMVFAEYRHGKIAPVSYELLGIGRKLADKRCVQLIVILPGGKVTEYTDSLIAAGADTVLLAEHPFLEQFREDVYANILETVIRQYKPEVVLAGATAIGRSVIPYVATAVDAGLTADCTRLEIREEDGTLLQTRPAFGGNIMATIECPQTRPQMATVRPNVMAPAQPDPSRSGEVVHLPLTEELLQSQVEVVETVSSADDQVNIQEAEILVAGGRGLESAKGFTLLRELAVELGGSVAASRAAVDSGWIPYAHQVGQTGKTVSPKLYIACGISGAVQHAVGMQSAEIVVAINRDKNAPVFDIATYGVVGDLFEVIPELIKRLQEVKNDAGE</sequence>
<evidence type="ECO:0000313" key="11">
    <source>
        <dbReference type="EMBL" id="QQG66530.1"/>
    </source>
</evidence>
<evidence type="ECO:0000256" key="3">
    <source>
        <dbReference type="ARBA" id="ARBA00022630"/>
    </source>
</evidence>
<evidence type="ECO:0000256" key="7">
    <source>
        <dbReference type="ARBA" id="ARBA00023004"/>
    </source>
</evidence>
<feature type="domain" description="4Fe-4S ferredoxin-type" evidence="10">
    <location>
        <begin position="31"/>
        <end position="57"/>
    </location>
</feature>
<evidence type="ECO:0000256" key="9">
    <source>
        <dbReference type="PIRSR" id="PIRSR000089-1"/>
    </source>
</evidence>
<keyword evidence="3" id="KW-0285">Flavoprotein</keyword>
<evidence type="ECO:0000256" key="4">
    <source>
        <dbReference type="ARBA" id="ARBA00022723"/>
    </source>
</evidence>
<accession>A0A7T6ARH7</accession>
<dbReference type="PROSITE" id="PS51379">
    <property type="entry name" value="4FE4S_FER_2"/>
    <property type="match status" value="2"/>
</dbReference>
<dbReference type="PANTHER" id="PTHR43153:SF1">
    <property type="entry name" value="ELECTRON TRANSFER FLAVOPROTEIN SUBUNIT ALPHA, MITOCHONDRIAL"/>
    <property type="match status" value="1"/>
</dbReference>
<dbReference type="SUPFAM" id="SSF54862">
    <property type="entry name" value="4Fe-4S ferredoxins"/>
    <property type="match status" value="1"/>
</dbReference>
<dbReference type="PANTHER" id="PTHR43153">
    <property type="entry name" value="ELECTRON TRANSFER FLAVOPROTEIN ALPHA"/>
    <property type="match status" value="1"/>
</dbReference>
<keyword evidence="2" id="KW-0813">Transport</keyword>
<dbReference type="CDD" id="cd01715">
    <property type="entry name" value="ETF_alpha"/>
    <property type="match status" value="1"/>
</dbReference>
<dbReference type="AlphaFoldDB" id="A0A7T6ARH7"/>
<evidence type="ECO:0000256" key="5">
    <source>
        <dbReference type="ARBA" id="ARBA00022827"/>
    </source>
</evidence>
<dbReference type="Gene3D" id="3.40.50.1220">
    <property type="entry name" value="TPP-binding domain"/>
    <property type="match status" value="1"/>
</dbReference>
<dbReference type="GO" id="GO:0050660">
    <property type="term" value="F:flavin adenine dinucleotide binding"/>
    <property type="evidence" value="ECO:0007669"/>
    <property type="project" value="InterPro"/>
</dbReference>
<dbReference type="SUPFAM" id="SSF52402">
    <property type="entry name" value="Adenine nucleotide alpha hydrolases-like"/>
    <property type="match status" value="1"/>
</dbReference>